<sequence length="251" mass="29965">MSYKQAYWYSLKDDPYVIYISGDPMGGIAFQKDKTVKYIPFEDLKKEKWRYLGEFDGWTQDRFDWVLDRFLEGDECAREHRRETAMDRTNTFLIFIREKRSLKFVDNPCSRRILGSYVKRSSHQEKLAELGERYKKLKQKLEDSKKTGKNTTASSKSVEGMISSINTYKCQIKEEDAKIKEYKEEYEKKELEIAQESEKCKKEEEEARIQKEKKKEITDKRRRQEWEMGGTAEATRWKGGSKPKDERRGKH</sequence>
<feature type="compositionally biased region" description="Basic and acidic residues" evidence="1">
    <location>
        <begin position="242"/>
        <end position="251"/>
    </location>
</feature>
<accession>A0A4Z1G286</accession>
<evidence type="ECO:0000313" key="2">
    <source>
        <dbReference type="EMBL" id="TGO29540.1"/>
    </source>
</evidence>
<protein>
    <submittedName>
        <fullName evidence="2">Uncharacterized protein</fullName>
    </submittedName>
</protein>
<evidence type="ECO:0000256" key="1">
    <source>
        <dbReference type="SAM" id="MobiDB-lite"/>
    </source>
</evidence>
<proteinExistence type="predicted"/>
<keyword evidence="3" id="KW-1185">Reference proteome</keyword>
<dbReference type="AlphaFoldDB" id="A0A4Z1G286"/>
<organism evidence="2 3">
    <name type="scientific">Botrytis paeoniae</name>
    <dbReference type="NCBI Taxonomy" id="278948"/>
    <lineage>
        <taxon>Eukaryota</taxon>
        <taxon>Fungi</taxon>
        <taxon>Dikarya</taxon>
        <taxon>Ascomycota</taxon>
        <taxon>Pezizomycotina</taxon>
        <taxon>Leotiomycetes</taxon>
        <taxon>Helotiales</taxon>
        <taxon>Sclerotiniaceae</taxon>
        <taxon>Botrytis</taxon>
    </lineage>
</organism>
<gene>
    <name evidence="2" type="ORF">BPAE_0014g00920</name>
</gene>
<evidence type="ECO:0000313" key="3">
    <source>
        <dbReference type="Proteomes" id="UP000297910"/>
    </source>
</evidence>
<dbReference type="Proteomes" id="UP000297910">
    <property type="component" value="Unassembled WGS sequence"/>
</dbReference>
<name>A0A4Z1G286_9HELO</name>
<comment type="caution">
    <text evidence="2">The sequence shown here is derived from an EMBL/GenBank/DDBJ whole genome shotgun (WGS) entry which is preliminary data.</text>
</comment>
<feature type="region of interest" description="Disordered" evidence="1">
    <location>
        <begin position="196"/>
        <end position="251"/>
    </location>
</feature>
<feature type="compositionally biased region" description="Basic and acidic residues" evidence="1">
    <location>
        <begin position="196"/>
        <end position="226"/>
    </location>
</feature>
<reference evidence="2 3" key="1">
    <citation type="submission" date="2017-12" db="EMBL/GenBank/DDBJ databases">
        <title>Comparative genomics of Botrytis spp.</title>
        <authorList>
            <person name="Valero-Jimenez C.A."/>
            <person name="Tapia P."/>
            <person name="Veloso J."/>
            <person name="Silva-Moreno E."/>
            <person name="Staats M."/>
            <person name="Valdes J.H."/>
            <person name="Van Kan J.A.L."/>
        </authorList>
    </citation>
    <scope>NUCLEOTIDE SEQUENCE [LARGE SCALE GENOMIC DNA]</scope>
    <source>
        <strain evidence="2 3">Bp0003</strain>
    </source>
</reference>
<dbReference type="EMBL" id="PQXI01000014">
    <property type="protein sequence ID" value="TGO29540.1"/>
    <property type="molecule type" value="Genomic_DNA"/>
</dbReference>